<dbReference type="PROSITE" id="PS01186">
    <property type="entry name" value="EGF_2"/>
    <property type="match status" value="3"/>
</dbReference>
<dbReference type="InterPro" id="IPR001304">
    <property type="entry name" value="C-type_lectin-like"/>
</dbReference>
<evidence type="ECO:0000256" key="13">
    <source>
        <dbReference type="ARBA" id="ARBA00023180"/>
    </source>
</evidence>
<keyword evidence="7" id="KW-0430">Lectin</keyword>
<dbReference type="STRING" id="109280.ENSHCOP00000024950"/>
<feature type="domain" description="EGF-like" evidence="17">
    <location>
        <begin position="391"/>
        <end position="429"/>
    </location>
</feature>
<dbReference type="Pfam" id="PF00059">
    <property type="entry name" value="Lectin_C"/>
    <property type="match status" value="1"/>
</dbReference>
<organism evidence="19 20">
    <name type="scientific">Hippocampus comes</name>
    <name type="common">Tiger tail seahorse</name>
    <dbReference type="NCBI Taxonomy" id="109280"/>
    <lineage>
        <taxon>Eukaryota</taxon>
        <taxon>Metazoa</taxon>
        <taxon>Chordata</taxon>
        <taxon>Craniata</taxon>
        <taxon>Vertebrata</taxon>
        <taxon>Euteleostomi</taxon>
        <taxon>Actinopterygii</taxon>
        <taxon>Neopterygii</taxon>
        <taxon>Teleostei</taxon>
        <taxon>Neoteleostei</taxon>
        <taxon>Acanthomorphata</taxon>
        <taxon>Syngnathiaria</taxon>
        <taxon>Syngnathiformes</taxon>
        <taxon>Syngnathoidei</taxon>
        <taxon>Syngnathidae</taxon>
        <taxon>Hippocampus</taxon>
    </lineage>
</organism>
<keyword evidence="3" id="KW-0597">Phosphoprotein</keyword>
<keyword evidence="20" id="KW-1185">Reference proteome</keyword>
<dbReference type="Gene3D" id="2.10.25.10">
    <property type="entry name" value="Laminin"/>
    <property type="match status" value="5"/>
</dbReference>
<dbReference type="Pfam" id="PF12662">
    <property type="entry name" value="cEGF"/>
    <property type="match status" value="1"/>
</dbReference>
<dbReference type="Proteomes" id="UP000264820">
    <property type="component" value="Unplaced"/>
</dbReference>
<dbReference type="InterPro" id="IPR026823">
    <property type="entry name" value="cEGF"/>
</dbReference>
<evidence type="ECO:0000256" key="5">
    <source>
        <dbReference type="ARBA" id="ARBA00022692"/>
    </source>
</evidence>
<protein>
    <submittedName>
        <fullName evidence="19">Complement component C1q receptor-like</fullName>
    </submittedName>
</protein>
<keyword evidence="9 15" id="KW-1133">Transmembrane helix</keyword>
<evidence type="ECO:0000256" key="1">
    <source>
        <dbReference type="ARBA" id="ARBA00004479"/>
    </source>
</evidence>
<evidence type="ECO:0000256" key="8">
    <source>
        <dbReference type="ARBA" id="ARBA00022737"/>
    </source>
</evidence>
<keyword evidence="11" id="KW-1015">Disulfide bond</keyword>
<dbReference type="OMA" id="YTNWHKE"/>
<evidence type="ECO:0000256" key="3">
    <source>
        <dbReference type="ARBA" id="ARBA00022553"/>
    </source>
</evidence>
<evidence type="ECO:0000256" key="15">
    <source>
        <dbReference type="SAM" id="Phobius"/>
    </source>
</evidence>
<dbReference type="Pfam" id="PF07645">
    <property type="entry name" value="EGF_CA"/>
    <property type="match status" value="2"/>
</dbReference>
<evidence type="ECO:0000256" key="9">
    <source>
        <dbReference type="ARBA" id="ARBA00022989"/>
    </source>
</evidence>
<keyword evidence="6 16" id="KW-0732">Signal</keyword>
<dbReference type="GO" id="GO:0005737">
    <property type="term" value="C:cytoplasm"/>
    <property type="evidence" value="ECO:0007669"/>
    <property type="project" value="TreeGrafter"/>
</dbReference>
<evidence type="ECO:0000313" key="20">
    <source>
        <dbReference type="Proteomes" id="UP000264820"/>
    </source>
</evidence>
<dbReference type="GO" id="GO:0006897">
    <property type="term" value="P:endocytosis"/>
    <property type="evidence" value="ECO:0007669"/>
    <property type="project" value="UniProtKB-KW"/>
</dbReference>
<dbReference type="AlphaFoldDB" id="A0A3Q2Z098"/>
<dbReference type="PROSITE" id="PS50041">
    <property type="entry name" value="C_TYPE_LECTIN_2"/>
    <property type="match status" value="1"/>
</dbReference>
<evidence type="ECO:0000256" key="10">
    <source>
        <dbReference type="ARBA" id="ARBA00023136"/>
    </source>
</evidence>
<dbReference type="GO" id="GO:0016020">
    <property type="term" value="C:membrane"/>
    <property type="evidence" value="ECO:0007669"/>
    <property type="project" value="UniProtKB-SubCell"/>
</dbReference>
<name>A0A3Q2Z098_HIPCM</name>
<feature type="domain" description="C-type lectin" evidence="18">
    <location>
        <begin position="27"/>
        <end position="158"/>
    </location>
</feature>
<dbReference type="InterPro" id="IPR018097">
    <property type="entry name" value="EGF_Ca-bd_CS"/>
</dbReference>
<dbReference type="OrthoDB" id="10045365at2759"/>
<keyword evidence="4" id="KW-0254">Endocytosis</keyword>
<evidence type="ECO:0000313" key="19">
    <source>
        <dbReference type="Ensembl" id="ENSHCOP00000024950.1"/>
    </source>
</evidence>
<dbReference type="KEGG" id="hcq:109530235"/>
<dbReference type="InterPro" id="IPR051505">
    <property type="entry name" value="C-type_lectin_domain"/>
</dbReference>
<keyword evidence="5 15" id="KW-0812">Transmembrane</keyword>
<feature type="signal peptide" evidence="16">
    <location>
        <begin position="1"/>
        <end position="19"/>
    </location>
</feature>
<evidence type="ECO:0000256" key="16">
    <source>
        <dbReference type="SAM" id="SignalP"/>
    </source>
</evidence>
<dbReference type="PRINTS" id="PR00907">
    <property type="entry name" value="THRMBOMODULN"/>
</dbReference>
<accession>A0A3Q2Z098</accession>
<dbReference type="SMART" id="SM00181">
    <property type="entry name" value="EGF"/>
    <property type="match status" value="5"/>
</dbReference>
<dbReference type="CTD" id="22918"/>
<dbReference type="PROSITE" id="PS50026">
    <property type="entry name" value="EGF_3"/>
    <property type="match status" value="2"/>
</dbReference>
<dbReference type="Pfam" id="PF14670">
    <property type="entry name" value="FXa_inhibition"/>
    <property type="match status" value="1"/>
</dbReference>
<dbReference type="InterPro" id="IPR001881">
    <property type="entry name" value="EGF-like_Ca-bd_dom"/>
</dbReference>
<dbReference type="SMART" id="SM00034">
    <property type="entry name" value="CLECT"/>
    <property type="match status" value="1"/>
</dbReference>
<dbReference type="GO" id="GO:0005509">
    <property type="term" value="F:calcium ion binding"/>
    <property type="evidence" value="ECO:0007669"/>
    <property type="project" value="InterPro"/>
</dbReference>
<keyword evidence="8" id="KW-0677">Repeat</keyword>
<proteinExistence type="predicted"/>
<dbReference type="Gene3D" id="3.10.100.10">
    <property type="entry name" value="Mannose-Binding Protein A, subunit A"/>
    <property type="match status" value="1"/>
</dbReference>
<evidence type="ECO:0000256" key="7">
    <source>
        <dbReference type="ARBA" id="ARBA00022734"/>
    </source>
</evidence>
<dbReference type="PROSITE" id="PS01187">
    <property type="entry name" value="EGF_CA"/>
    <property type="match status" value="1"/>
</dbReference>
<comment type="caution">
    <text evidence="14">Lacks conserved residue(s) required for the propagation of feature annotation.</text>
</comment>
<dbReference type="InterPro" id="IPR000742">
    <property type="entry name" value="EGF"/>
</dbReference>
<dbReference type="InterPro" id="IPR049883">
    <property type="entry name" value="NOTCH1_EGF-like"/>
</dbReference>
<reference evidence="19" key="1">
    <citation type="submission" date="2025-08" db="UniProtKB">
        <authorList>
            <consortium name="Ensembl"/>
        </authorList>
    </citation>
    <scope>IDENTIFICATION</scope>
</reference>
<dbReference type="CDD" id="cd00054">
    <property type="entry name" value="EGF_CA"/>
    <property type="match status" value="2"/>
</dbReference>
<dbReference type="PANTHER" id="PTHR14789:SF8">
    <property type="entry name" value="C-TYPE LECTIN DOMAIN FAMILY 14 MEMBER A PRECURSOR-RELATED"/>
    <property type="match status" value="1"/>
</dbReference>
<evidence type="ECO:0000256" key="12">
    <source>
        <dbReference type="ARBA" id="ARBA00023170"/>
    </source>
</evidence>
<dbReference type="RefSeq" id="XP_019749406.1">
    <property type="nucleotide sequence ID" value="XM_019893847.1"/>
</dbReference>
<keyword evidence="2 14" id="KW-0245">EGF-like domain</keyword>
<dbReference type="SMART" id="SM00179">
    <property type="entry name" value="EGF_CA"/>
    <property type="match status" value="4"/>
</dbReference>
<dbReference type="InterPro" id="IPR016186">
    <property type="entry name" value="C-type_lectin-like/link_sf"/>
</dbReference>
<dbReference type="InterPro" id="IPR000152">
    <property type="entry name" value="EGF-type_Asp/Asn_hydroxyl_site"/>
</dbReference>
<evidence type="ECO:0000256" key="11">
    <source>
        <dbReference type="ARBA" id="ARBA00023157"/>
    </source>
</evidence>
<evidence type="ECO:0000259" key="18">
    <source>
        <dbReference type="PROSITE" id="PS50041"/>
    </source>
</evidence>
<reference evidence="19" key="2">
    <citation type="submission" date="2025-09" db="UniProtKB">
        <authorList>
            <consortium name="Ensembl"/>
        </authorList>
    </citation>
    <scope>IDENTIFICATION</scope>
</reference>
<evidence type="ECO:0000256" key="2">
    <source>
        <dbReference type="ARBA" id="ARBA00022536"/>
    </source>
</evidence>
<evidence type="ECO:0000256" key="14">
    <source>
        <dbReference type="PROSITE-ProRule" id="PRU00076"/>
    </source>
</evidence>
<dbReference type="FunFam" id="2.10.25.10:FF:000009">
    <property type="entry name" value="Low-density lipoprotein receptor isoform 1"/>
    <property type="match status" value="1"/>
</dbReference>
<sequence length="558" mass="61886">MPLIFLLLLLITNFGRFCGVEHETMCTSNACFTVHMEKVSFDKASQSCFHNGGYLMTVRDKEEEEILHSLLSLIQKDKGKQFWIGLKLHKGNCVLADKPLRGFKWVSGDEDSHYSNWKKEPVDTCTERCVWVNYNSPDDNQLKWTAGACKGPSFSVCKFYFKGMCNALELLGSGHISYTPAFSEQPFRNVMKSLPLGTYAEVKCSEKRPHISVCIQRDDKYQWTVPGPFCRTEQGNCARDNGGCEHMCQQDSDRVKCLCKQGYALEDNGLSCKIQDACSVDTCEYECVMEERGASCTCPIGFTLAANQRNCSDIDECQQSDLCNVHACINTPGSYACACQDGFEMIDGYCHDLDECVHSQCTHGCFNTAGSFFCYCKEGFTLSENGYACVDMDECATERCHFKCVNTEGSFVCICPGGFRLDDTGRNCTPHVTKVTLNESVGQKTHGNLDEFVSMTTVDPPGAPTPTDMPGATVSMPPSNASLFATAMLVNSRVLICVLGSVIPLLLIITATLTIAIVRCRRSRQEAKKSTTDGYCWVSSGFDPRLEKLYESILTDDL</sequence>
<keyword evidence="12" id="KW-0675">Receptor</keyword>
<dbReference type="InterPro" id="IPR016187">
    <property type="entry name" value="CTDL_fold"/>
</dbReference>
<dbReference type="SUPFAM" id="SSF56436">
    <property type="entry name" value="C-type lectin-like"/>
    <property type="match status" value="1"/>
</dbReference>
<feature type="transmembrane region" description="Helical" evidence="15">
    <location>
        <begin position="493"/>
        <end position="518"/>
    </location>
</feature>
<evidence type="ECO:0000256" key="4">
    <source>
        <dbReference type="ARBA" id="ARBA00022583"/>
    </source>
</evidence>
<dbReference type="GeneTree" id="ENSGT00940000167312"/>
<evidence type="ECO:0000259" key="17">
    <source>
        <dbReference type="PROSITE" id="PS50026"/>
    </source>
</evidence>
<dbReference type="PROSITE" id="PS00010">
    <property type="entry name" value="ASX_HYDROXYL"/>
    <property type="match status" value="3"/>
</dbReference>
<dbReference type="GeneID" id="109530235"/>
<dbReference type="InterPro" id="IPR009030">
    <property type="entry name" value="Growth_fac_rcpt_cys_sf"/>
</dbReference>
<dbReference type="Ensembl" id="ENSHCOT00000026699.1">
    <property type="protein sequence ID" value="ENSHCOP00000024950.1"/>
    <property type="gene ID" value="ENSHCOG00000014706.1"/>
</dbReference>
<feature type="domain" description="EGF-like" evidence="17">
    <location>
        <begin position="313"/>
        <end position="351"/>
    </location>
</feature>
<dbReference type="GO" id="GO:0050772">
    <property type="term" value="P:positive regulation of axonogenesis"/>
    <property type="evidence" value="ECO:0007669"/>
    <property type="project" value="TreeGrafter"/>
</dbReference>
<dbReference type="PANTHER" id="PTHR14789">
    <property type="entry name" value="CHONDROLECTIN VARIANT CHODLFDELTAE"/>
    <property type="match status" value="1"/>
</dbReference>
<evidence type="ECO:0000256" key="6">
    <source>
        <dbReference type="ARBA" id="ARBA00022729"/>
    </source>
</evidence>
<keyword evidence="10 15" id="KW-0472">Membrane</keyword>
<feature type="chain" id="PRO_5018708112" evidence="16">
    <location>
        <begin position="20"/>
        <end position="558"/>
    </location>
</feature>
<dbReference type="GO" id="GO:0030246">
    <property type="term" value="F:carbohydrate binding"/>
    <property type="evidence" value="ECO:0007669"/>
    <property type="project" value="UniProtKB-KW"/>
</dbReference>
<keyword evidence="13" id="KW-0325">Glycoprotein</keyword>
<comment type="subcellular location">
    <subcellularLocation>
        <location evidence="1">Membrane</location>
        <topology evidence="1">Single-pass type I membrane protein</topology>
    </subcellularLocation>
</comment>
<dbReference type="SUPFAM" id="SSF57184">
    <property type="entry name" value="Growth factor receptor domain"/>
    <property type="match status" value="2"/>
</dbReference>